<evidence type="ECO:0000313" key="10">
    <source>
        <dbReference type="EMBL" id="CAD7235144.1"/>
    </source>
</evidence>
<keyword evidence="8" id="KW-0675">Receptor</keyword>
<comment type="subcellular location">
    <subcellularLocation>
        <location evidence="1">Cell membrane</location>
        <topology evidence="1">Multi-pass membrane protein</topology>
    </subcellularLocation>
</comment>
<evidence type="ECO:0000256" key="1">
    <source>
        <dbReference type="ARBA" id="ARBA00004651"/>
    </source>
</evidence>
<keyword evidence="7" id="KW-0472">Membrane</keyword>
<proteinExistence type="inferred from homology"/>
<dbReference type="GO" id="GO:0004930">
    <property type="term" value="F:G protein-coupled receptor activity"/>
    <property type="evidence" value="ECO:0007669"/>
    <property type="project" value="UniProtKB-KW"/>
</dbReference>
<dbReference type="GO" id="GO:0005886">
    <property type="term" value="C:plasma membrane"/>
    <property type="evidence" value="ECO:0007669"/>
    <property type="project" value="UniProtKB-SubCell"/>
</dbReference>
<sequence length="72" mass="8120">LGLIVGAFILCWLPFFLFYLLGAVCPNRSCEVPPIVFAVAFWLGYANSAVNPIIYTIFNKEFRAAFKKILCK</sequence>
<dbReference type="PANTHER" id="PTHR24248">
    <property type="entry name" value="ADRENERGIC RECEPTOR-RELATED G-PROTEIN COUPLED RECEPTOR"/>
    <property type="match status" value="1"/>
</dbReference>
<accession>A0A7R8ZSR9</accession>
<evidence type="ECO:0000256" key="3">
    <source>
        <dbReference type="ARBA" id="ARBA00022475"/>
    </source>
</evidence>
<keyword evidence="9" id="KW-0807">Transducer</keyword>
<evidence type="ECO:0000256" key="9">
    <source>
        <dbReference type="ARBA" id="ARBA00023224"/>
    </source>
</evidence>
<dbReference type="InterPro" id="IPR017452">
    <property type="entry name" value="GPCR_Rhodpsn_7TM"/>
</dbReference>
<keyword evidence="5" id="KW-1133">Transmembrane helix</keyword>
<dbReference type="EMBL" id="OB671425">
    <property type="protein sequence ID" value="CAD7235144.1"/>
    <property type="molecule type" value="Genomic_DNA"/>
</dbReference>
<name>A0A7R8ZSR9_9CRUS</name>
<dbReference type="OrthoDB" id="5957871at2759"/>
<evidence type="ECO:0000256" key="4">
    <source>
        <dbReference type="ARBA" id="ARBA00022692"/>
    </source>
</evidence>
<keyword evidence="4" id="KW-0812">Transmembrane</keyword>
<dbReference type="Gene3D" id="1.20.1070.10">
    <property type="entry name" value="Rhodopsin 7-helix transmembrane proteins"/>
    <property type="match status" value="1"/>
</dbReference>
<evidence type="ECO:0000256" key="6">
    <source>
        <dbReference type="ARBA" id="ARBA00023040"/>
    </source>
</evidence>
<dbReference type="AlphaFoldDB" id="A0A7R8ZSR9"/>
<gene>
    <name evidence="10" type="ORF">CTOB1V02_LOCUS12960</name>
</gene>
<reference evidence="10" key="1">
    <citation type="submission" date="2020-11" db="EMBL/GenBank/DDBJ databases">
        <authorList>
            <person name="Tran Van P."/>
        </authorList>
    </citation>
    <scope>NUCLEOTIDE SEQUENCE</scope>
</reference>
<organism evidence="10">
    <name type="scientific">Cyprideis torosa</name>
    <dbReference type="NCBI Taxonomy" id="163714"/>
    <lineage>
        <taxon>Eukaryota</taxon>
        <taxon>Metazoa</taxon>
        <taxon>Ecdysozoa</taxon>
        <taxon>Arthropoda</taxon>
        <taxon>Crustacea</taxon>
        <taxon>Oligostraca</taxon>
        <taxon>Ostracoda</taxon>
        <taxon>Podocopa</taxon>
        <taxon>Podocopida</taxon>
        <taxon>Cytherocopina</taxon>
        <taxon>Cytheroidea</taxon>
        <taxon>Cytherideidae</taxon>
        <taxon>Cyprideis</taxon>
    </lineage>
</organism>
<protein>
    <submittedName>
        <fullName evidence="10">Uncharacterized protein</fullName>
    </submittedName>
</protein>
<dbReference type="SUPFAM" id="SSF81321">
    <property type="entry name" value="Family A G protein-coupled receptor-like"/>
    <property type="match status" value="1"/>
</dbReference>
<dbReference type="Pfam" id="PF00001">
    <property type="entry name" value="7tm_1"/>
    <property type="match status" value="1"/>
</dbReference>
<evidence type="ECO:0000256" key="7">
    <source>
        <dbReference type="ARBA" id="ARBA00023136"/>
    </source>
</evidence>
<evidence type="ECO:0000256" key="2">
    <source>
        <dbReference type="ARBA" id="ARBA00010663"/>
    </source>
</evidence>
<keyword evidence="3" id="KW-1003">Cell membrane</keyword>
<dbReference type="PROSITE" id="PS50262">
    <property type="entry name" value="G_PROTEIN_RECEP_F1_2"/>
    <property type="match status" value="1"/>
</dbReference>
<dbReference type="InterPro" id="IPR000276">
    <property type="entry name" value="GPCR_Rhodpsn"/>
</dbReference>
<evidence type="ECO:0000256" key="5">
    <source>
        <dbReference type="ARBA" id="ARBA00022989"/>
    </source>
</evidence>
<evidence type="ECO:0000256" key="8">
    <source>
        <dbReference type="ARBA" id="ARBA00023170"/>
    </source>
</evidence>
<keyword evidence="6" id="KW-0297">G-protein coupled receptor</keyword>
<comment type="similarity">
    <text evidence="2">Belongs to the G-protein coupled receptor 1 family.</text>
</comment>
<feature type="non-terminal residue" evidence="10">
    <location>
        <position position="1"/>
    </location>
</feature>
<dbReference type="PANTHER" id="PTHR24248:SF189">
    <property type="entry name" value="ALPHA2-ADRENERGIC-LIKE OCTOPAMINE RECEPTOR, ISOFORM B"/>
    <property type="match status" value="1"/>
</dbReference>